<protein>
    <submittedName>
        <fullName evidence="2">Uncharacterized protein</fullName>
    </submittedName>
</protein>
<dbReference type="EMBL" id="MU150316">
    <property type="protein sequence ID" value="KAF9459468.1"/>
    <property type="molecule type" value="Genomic_DNA"/>
</dbReference>
<keyword evidence="3" id="KW-1185">Reference proteome</keyword>
<dbReference type="Proteomes" id="UP000807353">
    <property type="component" value="Unassembled WGS sequence"/>
</dbReference>
<evidence type="ECO:0000313" key="3">
    <source>
        <dbReference type="Proteomes" id="UP000807353"/>
    </source>
</evidence>
<evidence type="ECO:0000313" key="2">
    <source>
        <dbReference type="EMBL" id="KAF9459468.1"/>
    </source>
</evidence>
<gene>
    <name evidence="2" type="ORF">BDZ94DRAFT_1268250</name>
</gene>
<organism evidence="2 3">
    <name type="scientific">Collybia nuda</name>
    <dbReference type="NCBI Taxonomy" id="64659"/>
    <lineage>
        <taxon>Eukaryota</taxon>
        <taxon>Fungi</taxon>
        <taxon>Dikarya</taxon>
        <taxon>Basidiomycota</taxon>
        <taxon>Agaricomycotina</taxon>
        <taxon>Agaricomycetes</taxon>
        <taxon>Agaricomycetidae</taxon>
        <taxon>Agaricales</taxon>
        <taxon>Tricholomatineae</taxon>
        <taxon>Clitocybaceae</taxon>
        <taxon>Collybia</taxon>
    </lineage>
</organism>
<dbReference type="AlphaFoldDB" id="A0A9P5XXJ9"/>
<feature type="transmembrane region" description="Helical" evidence="1">
    <location>
        <begin position="6"/>
        <end position="25"/>
    </location>
</feature>
<sequence length="51" mass="5853">MSMTVDTVAIILILLYFVVNLYLYVGNYTAKLRASDIPRPHLLQKLSVRTK</sequence>
<keyword evidence="1" id="KW-0812">Transmembrane</keyword>
<proteinExistence type="predicted"/>
<reference evidence="2" key="1">
    <citation type="submission" date="2020-11" db="EMBL/GenBank/DDBJ databases">
        <authorList>
            <consortium name="DOE Joint Genome Institute"/>
            <person name="Ahrendt S."/>
            <person name="Riley R."/>
            <person name="Andreopoulos W."/>
            <person name="Labutti K."/>
            <person name="Pangilinan J."/>
            <person name="Ruiz-Duenas F.J."/>
            <person name="Barrasa J.M."/>
            <person name="Sanchez-Garcia M."/>
            <person name="Camarero S."/>
            <person name="Miyauchi S."/>
            <person name="Serrano A."/>
            <person name="Linde D."/>
            <person name="Babiker R."/>
            <person name="Drula E."/>
            <person name="Ayuso-Fernandez I."/>
            <person name="Pacheco R."/>
            <person name="Padilla G."/>
            <person name="Ferreira P."/>
            <person name="Barriuso J."/>
            <person name="Kellner H."/>
            <person name="Castanera R."/>
            <person name="Alfaro M."/>
            <person name="Ramirez L."/>
            <person name="Pisabarro A.G."/>
            <person name="Kuo A."/>
            <person name="Tritt A."/>
            <person name="Lipzen A."/>
            <person name="He G."/>
            <person name="Yan M."/>
            <person name="Ng V."/>
            <person name="Cullen D."/>
            <person name="Martin F."/>
            <person name="Rosso M.-N."/>
            <person name="Henrissat B."/>
            <person name="Hibbett D."/>
            <person name="Martinez A.T."/>
            <person name="Grigoriev I.V."/>
        </authorList>
    </citation>
    <scope>NUCLEOTIDE SEQUENCE</scope>
    <source>
        <strain evidence="2">CBS 247.69</strain>
    </source>
</reference>
<name>A0A9P5XXJ9_9AGAR</name>
<keyword evidence="1" id="KW-0472">Membrane</keyword>
<evidence type="ECO:0000256" key="1">
    <source>
        <dbReference type="SAM" id="Phobius"/>
    </source>
</evidence>
<keyword evidence="1" id="KW-1133">Transmembrane helix</keyword>
<accession>A0A9P5XXJ9</accession>
<comment type="caution">
    <text evidence="2">The sequence shown here is derived from an EMBL/GenBank/DDBJ whole genome shotgun (WGS) entry which is preliminary data.</text>
</comment>